<feature type="repeat" description="WD" evidence="1">
    <location>
        <begin position="102"/>
        <end position="134"/>
    </location>
</feature>
<dbReference type="GO" id="GO:0005929">
    <property type="term" value="C:cilium"/>
    <property type="evidence" value="ECO:0007669"/>
    <property type="project" value="UniProtKB-SubCell"/>
</dbReference>
<dbReference type="GO" id="GO:0030992">
    <property type="term" value="C:intraciliary transport particle B"/>
    <property type="evidence" value="ECO:0007669"/>
    <property type="project" value="TreeGrafter"/>
</dbReference>
<dbReference type="GO" id="GO:0016020">
    <property type="term" value="C:membrane"/>
    <property type="evidence" value="ECO:0007669"/>
    <property type="project" value="InterPro"/>
</dbReference>
<dbReference type="Pfam" id="PF23335">
    <property type="entry name" value="Beta-prop_IFT80_2nd"/>
    <property type="match status" value="1"/>
</dbReference>
<dbReference type="InterPro" id="IPR056456">
    <property type="entry name" value="Beta-prop_IFT80_2nd"/>
</dbReference>
<dbReference type="InterPro" id="IPR036322">
    <property type="entry name" value="WD40_repeat_dom_sf"/>
</dbReference>
<dbReference type="PANTHER" id="PTHR24098:SF0">
    <property type="entry name" value="OUTER SEGMENT 5"/>
    <property type="match status" value="1"/>
</dbReference>
<dbReference type="PANTHER" id="PTHR24098">
    <property type="entry name" value="OUTER SEGMENT 5"/>
    <property type="match status" value="1"/>
</dbReference>
<keyword evidence="1" id="KW-0853">WD repeat</keyword>
<dbReference type="Proteomes" id="UP001154114">
    <property type="component" value="Chromosome 4"/>
</dbReference>
<dbReference type="SMART" id="SM00320">
    <property type="entry name" value="WD40"/>
    <property type="match status" value="5"/>
</dbReference>
<dbReference type="GO" id="GO:0060271">
    <property type="term" value="P:cilium assembly"/>
    <property type="evidence" value="ECO:0007669"/>
    <property type="project" value="TreeGrafter"/>
</dbReference>
<evidence type="ECO:0000313" key="4">
    <source>
        <dbReference type="Proteomes" id="UP001154114"/>
    </source>
</evidence>
<feature type="repeat" description="WD" evidence="1">
    <location>
        <begin position="184"/>
        <end position="216"/>
    </location>
</feature>
<keyword evidence="4" id="KW-1185">Reference proteome</keyword>
<dbReference type="PROSITE" id="PS50082">
    <property type="entry name" value="WD_REPEATS_2"/>
    <property type="match status" value="2"/>
</dbReference>
<name>A0A9N8KQB0_CHRIL</name>
<dbReference type="FunFam" id="2.130.10.10:FF:000298">
    <property type="entry name" value="Intraflagellar transport 80 homolog (Chlamydomonas)"/>
    <property type="match status" value="1"/>
</dbReference>
<dbReference type="InterPro" id="IPR015943">
    <property type="entry name" value="WD40/YVTN_repeat-like_dom_sf"/>
</dbReference>
<dbReference type="AlphaFoldDB" id="A0A9N8KQB0"/>
<protein>
    <recommendedName>
        <fullName evidence="2">IFT80 second beta-propeller domain-containing protein</fullName>
    </recommendedName>
</protein>
<accession>A0A9N8KQB0</accession>
<reference evidence="3" key="1">
    <citation type="submission" date="2021-12" db="EMBL/GenBank/DDBJ databases">
        <authorList>
            <person name="King R."/>
        </authorList>
    </citation>
    <scope>NUCLEOTIDE SEQUENCE</scope>
</reference>
<dbReference type="InterPro" id="IPR001680">
    <property type="entry name" value="WD40_rpt"/>
</dbReference>
<dbReference type="Pfam" id="PF03567">
    <property type="entry name" value="Sulfotransfer_2"/>
    <property type="match status" value="2"/>
</dbReference>
<proteinExistence type="predicted"/>
<dbReference type="Pfam" id="PF00400">
    <property type="entry name" value="WD40"/>
    <property type="match status" value="4"/>
</dbReference>
<evidence type="ECO:0000313" key="3">
    <source>
        <dbReference type="EMBL" id="CAD0195924.1"/>
    </source>
</evidence>
<dbReference type="OrthoDB" id="408728at2759"/>
<dbReference type="GO" id="GO:0008146">
    <property type="term" value="F:sulfotransferase activity"/>
    <property type="evidence" value="ECO:0007669"/>
    <property type="project" value="InterPro"/>
</dbReference>
<feature type="domain" description="IFT80 second beta-propeller" evidence="2">
    <location>
        <begin position="300"/>
        <end position="588"/>
    </location>
</feature>
<organism evidence="3 4">
    <name type="scientific">Chrysodeixis includens</name>
    <name type="common">Soybean looper</name>
    <name type="synonym">Pseudoplusia includens</name>
    <dbReference type="NCBI Taxonomy" id="689277"/>
    <lineage>
        <taxon>Eukaryota</taxon>
        <taxon>Metazoa</taxon>
        <taxon>Ecdysozoa</taxon>
        <taxon>Arthropoda</taxon>
        <taxon>Hexapoda</taxon>
        <taxon>Insecta</taxon>
        <taxon>Pterygota</taxon>
        <taxon>Neoptera</taxon>
        <taxon>Endopterygota</taxon>
        <taxon>Lepidoptera</taxon>
        <taxon>Glossata</taxon>
        <taxon>Ditrysia</taxon>
        <taxon>Noctuoidea</taxon>
        <taxon>Noctuidae</taxon>
        <taxon>Plusiinae</taxon>
        <taxon>Chrysodeixis</taxon>
    </lineage>
</organism>
<sequence length="953" mass="106986">MKLKISTFKEPKHTGVVVCVNWNSTEDVFSCGDDHKLLKWNLVNSECIVVTTFADDFYPTGMHLFPKINVGGNKHQHDVILISTADGKFHIVNHNGRIEKTVNAHQGACLTAQWSPDGAGLLSAGEDGFVKVWSRNGLLRSTIVQSDMPCFNAVWSPDSSAILHTKGNFLVIKQLNSSNKITKWKAHDGLILCIAWNANNNLILSGSEDGFSKIWDTFGQQISVSVKHDQPITSVSWSPAGDMFVVGSYNLIRLCNANGWSHCLDRPSTGSIYNVAWSSDGTQLAAACANGHVLFAHIIDREYTWKNYACNQVGRKVIAIRDIITDQNDQLDYPDRVIQIALGFNHLVTATVKQCFIHKLTSWNTPVTFDLKEGTISMILLAERCICIVERAGLSVYSYMGRLLASPRWGARPETLGRAGVSLGPDALAAIDQVDRKLIHVFDLPTGLIVRSSADNTVTKLTHKMTVSSIALSQTGPISERQLALLDYNRDLYVVTVKDSKPKFVKLGSQILSICWSYETELLVGLRASSVVAWCCPRAALQPDWLALTTVSKDVADLGRNPSIISVEDGVAHICRGNGSILHLSIAAFPEKLLKHVVANMWQPALQLCRTVEDETLWACLAVLAWQQHQLAVAEEAFALIRQYPQVCYIQHLRVACTNWKRILMILAGKANETDVLSITASVAHTPGMFRNMSSVPRPERDYMLENYHKMIIVRNPFERLLSAFRNKLEGDAPSAKYFQDRVGRRIIKAYRENPSNESLEYGHDVTFKEFALFLTNRSEEMADVVNNEHWQPITNLCHPCLIKYTLVDWERRPMIAAPQCIALNKTCRIISGSLEPTLLNKFSLWLALLYLTLEEKSHARSKKTSRNQTHDIGHPLCKYETLLDDSLLALHTINASHIQFPRLAHTSGTAEKLHRYFSQLDLPLIRRLYKLYKHDYRIFNYDLDNIVGFDLG</sequence>
<dbReference type="PROSITE" id="PS50294">
    <property type="entry name" value="WD_REPEATS_REGION"/>
    <property type="match status" value="2"/>
</dbReference>
<dbReference type="Gene3D" id="2.130.10.10">
    <property type="entry name" value="YVTN repeat-like/Quinoprotein amine dehydrogenase"/>
    <property type="match status" value="2"/>
</dbReference>
<evidence type="ECO:0000256" key="1">
    <source>
        <dbReference type="PROSITE-ProRule" id="PRU00221"/>
    </source>
</evidence>
<dbReference type="InterPro" id="IPR005331">
    <property type="entry name" value="Sulfotransferase"/>
</dbReference>
<evidence type="ECO:0000259" key="2">
    <source>
        <dbReference type="Pfam" id="PF23335"/>
    </source>
</evidence>
<dbReference type="EMBL" id="LR824007">
    <property type="protein sequence ID" value="CAD0195924.1"/>
    <property type="molecule type" value="Genomic_DNA"/>
</dbReference>
<dbReference type="SUPFAM" id="SSF50978">
    <property type="entry name" value="WD40 repeat-like"/>
    <property type="match status" value="2"/>
</dbReference>
<gene>
    <name evidence="3" type="ORF">CINC_LOCUS10220</name>
</gene>